<dbReference type="InterPro" id="IPR001214">
    <property type="entry name" value="SET_dom"/>
</dbReference>
<dbReference type="FunCoup" id="A0A6J2XVN6">
    <property type="interactions" value="223"/>
</dbReference>
<sequence>MDCVDEYSHSSPQVIYFSKSIPTKEVEKKIEYSNVFCQCVGSCDQNANCACMKQSGTRYSYTDRTELENYVLIYKNINRPTYECNEQCQCKNTLCGNKLIQCGPRTGLIVKICDDSRKGLGVFTEKLVKCGNFICEYAGEIISEVEASMRFKINARVQRMNYIFCVDEYFGDKNIKTFIDPTFYGNIGRYLNHSCDPNCSMVITRINDNIPVVALFACRDIIEGEELSYDYGITDLSSEIEDPETSRTKCLCGSVNCKGFLPYDTRIM</sequence>
<dbReference type="InterPro" id="IPR007728">
    <property type="entry name" value="Pre-SET_dom"/>
</dbReference>
<evidence type="ECO:0000259" key="10">
    <source>
        <dbReference type="PROSITE" id="PS50868"/>
    </source>
</evidence>
<evidence type="ECO:0000256" key="2">
    <source>
        <dbReference type="ARBA" id="ARBA00022454"/>
    </source>
</evidence>
<dbReference type="SMART" id="SM00317">
    <property type="entry name" value="SET"/>
    <property type="match status" value="1"/>
</dbReference>
<dbReference type="GO" id="GO:0005634">
    <property type="term" value="C:nucleus"/>
    <property type="evidence" value="ECO:0007669"/>
    <property type="project" value="InterPro"/>
</dbReference>
<dbReference type="GO" id="GO:0008757">
    <property type="term" value="F:S-adenosylmethionine-dependent methyltransferase activity"/>
    <property type="evidence" value="ECO:0007669"/>
    <property type="project" value="UniProtKB-ARBA"/>
</dbReference>
<dbReference type="OrthoDB" id="308383at2759"/>
<name>A0A6J2XVN6_SITOR</name>
<keyword evidence="4" id="KW-0808">Transferase</keyword>
<evidence type="ECO:0000259" key="9">
    <source>
        <dbReference type="PROSITE" id="PS50867"/>
    </source>
</evidence>
<dbReference type="Proteomes" id="UP000504635">
    <property type="component" value="Unplaced"/>
</dbReference>
<proteinExistence type="predicted"/>
<dbReference type="SUPFAM" id="SSF82199">
    <property type="entry name" value="SET domain"/>
    <property type="match status" value="1"/>
</dbReference>
<evidence type="ECO:0000313" key="11">
    <source>
        <dbReference type="Proteomes" id="UP000504635"/>
    </source>
</evidence>
<keyword evidence="7" id="KW-0862">Zinc</keyword>
<keyword evidence="2" id="KW-0158">Chromosome</keyword>
<keyword evidence="6" id="KW-0479">Metal-binding</keyword>
<dbReference type="InterPro" id="IPR050973">
    <property type="entry name" value="H3K9_Histone-Lys_N-MTase"/>
</dbReference>
<organism evidence="11 12">
    <name type="scientific">Sitophilus oryzae</name>
    <name type="common">Rice weevil</name>
    <name type="synonym">Curculio oryzae</name>
    <dbReference type="NCBI Taxonomy" id="7048"/>
    <lineage>
        <taxon>Eukaryota</taxon>
        <taxon>Metazoa</taxon>
        <taxon>Ecdysozoa</taxon>
        <taxon>Arthropoda</taxon>
        <taxon>Hexapoda</taxon>
        <taxon>Insecta</taxon>
        <taxon>Pterygota</taxon>
        <taxon>Neoptera</taxon>
        <taxon>Endopterygota</taxon>
        <taxon>Coleoptera</taxon>
        <taxon>Polyphaga</taxon>
        <taxon>Cucujiformia</taxon>
        <taxon>Curculionidae</taxon>
        <taxon>Dryophthorinae</taxon>
        <taxon>Sitophilus</taxon>
    </lineage>
</organism>
<feature type="domain" description="SET" evidence="8">
    <location>
        <begin position="106"/>
        <end position="232"/>
    </location>
</feature>
<feature type="domain" description="Post-SET" evidence="10">
    <location>
        <begin position="246"/>
        <end position="262"/>
    </location>
</feature>
<keyword evidence="3" id="KW-0489">Methyltransferase</keyword>
<keyword evidence="11" id="KW-1185">Reference proteome</keyword>
<evidence type="ECO:0000256" key="3">
    <source>
        <dbReference type="ARBA" id="ARBA00022603"/>
    </source>
</evidence>
<dbReference type="PROSITE" id="PS50280">
    <property type="entry name" value="SET"/>
    <property type="match status" value="1"/>
</dbReference>
<gene>
    <name evidence="12" type="primary">LOC115881972</name>
</gene>
<dbReference type="GO" id="GO:0008270">
    <property type="term" value="F:zinc ion binding"/>
    <property type="evidence" value="ECO:0007669"/>
    <property type="project" value="InterPro"/>
</dbReference>
<dbReference type="InParanoid" id="A0A6J2XVN6"/>
<dbReference type="AlphaFoldDB" id="A0A6J2XVN6"/>
<evidence type="ECO:0000256" key="7">
    <source>
        <dbReference type="ARBA" id="ARBA00022833"/>
    </source>
</evidence>
<evidence type="ECO:0000259" key="8">
    <source>
        <dbReference type="PROSITE" id="PS50280"/>
    </source>
</evidence>
<dbReference type="GO" id="GO:0008170">
    <property type="term" value="F:N-methyltransferase activity"/>
    <property type="evidence" value="ECO:0007669"/>
    <property type="project" value="UniProtKB-ARBA"/>
</dbReference>
<evidence type="ECO:0000256" key="4">
    <source>
        <dbReference type="ARBA" id="ARBA00022679"/>
    </source>
</evidence>
<feature type="domain" description="Pre-SET" evidence="9">
    <location>
        <begin position="35"/>
        <end position="103"/>
    </location>
</feature>
<dbReference type="PROSITE" id="PS50867">
    <property type="entry name" value="PRE_SET"/>
    <property type="match status" value="1"/>
</dbReference>
<keyword evidence="5" id="KW-0949">S-adenosyl-L-methionine</keyword>
<dbReference type="GO" id="GO:0032259">
    <property type="term" value="P:methylation"/>
    <property type="evidence" value="ECO:0007669"/>
    <property type="project" value="UniProtKB-KW"/>
</dbReference>
<evidence type="ECO:0000313" key="12">
    <source>
        <dbReference type="RefSeq" id="XP_030755592.1"/>
    </source>
</evidence>
<evidence type="ECO:0000256" key="6">
    <source>
        <dbReference type="ARBA" id="ARBA00022723"/>
    </source>
</evidence>
<comment type="subcellular location">
    <subcellularLocation>
        <location evidence="1">Chromosome</location>
    </subcellularLocation>
</comment>
<dbReference type="InterPro" id="IPR046341">
    <property type="entry name" value="SET_dom_sf"/>
</dbReference>
<evidence type="ECO:0000256" key="5">
    <source>
        <dbReference type="ARBA" id="ARBA00022691"/>
    </source>
</evidence>
<dbReference type="RefSeq" id="XP_030755592.1">
    <property type="nucleotide sequence ID" value="XM_030899732.1"/>
</dbReference>
<dbReference type="PANTHER" id="PTHR46223">
    <property type="entry name" value="HISTONE-LYSINE N-METHYLTRANSFERASE SUV39H"/>
    <property type="match status" value="1"/>
</dbReference>
<dbReference type="InterPro" id="IPR003616">
    <property type="entry name" value="Post-SET_dom"/>
</dbReference>
<reference evidence="12" key="1">
    <citation type="submission" date="2025-08" db="UniProtKB">
        <authorList>
            <consortium name="RefSeq"/>
        </authorList>
    </citation>
    <scope>IDENTIFICATION</scope>
    <source>
        <tissue evidence="12">Gonads</tissue>
    </source>
</reference>
<dbReference type="GeneID" id="115881972"/>
<dbReference type="KEGG" id="soy:115881972"/>
<dbReference type="Pfam" id="PF00856">
    <property type="entry name" value="SET"/>
    <property type="match status" value="1"/>
</dbReference>
<evidence type="ECO:0000256" key="1">
    <source>
        <dbReference type="ARBA" id="ARBA00004286"/>
    </source>
</evidence>
<dbReference type="Gene3D" id="2.170.270.10">
    <property type="entry name" value="SET domain"/>
    <property type="match status" value="1"/>
</dbReference>
<dbReference type="GO" id="GO:0042054">
    <property type="term" value="F:histone methyltransferase activity"/>
    <property type="evidence" value="ECO:0007669"/>
    <property type="project" value="InterPro"/>
</dbReference>
<dbReference type="GO" id="GO:0005694">
    <property type="term" value="C:chromosome"/>
    <property type="evidence" value="ECO:0007669"/>
    <property type="project" value="UniProtKB-SubCell"/>
</dbReference>
<protein>
    <submittedName>
        <fullName evidence="12">Probable histone-lysine N-methyltransferase set-23</fullName>
    </submittedName>
</protein>
<dbReference type="PROSITE" id="PS50868">
    <property type="entry name" value="POST_SET"/>
    <property type="match status" value="1"/>
</dbReference>
<dbReference type="Pfam" id="PF05033">
    <property type="entry name" value="Pre-SET"/>
    <property type="match status" value="1"/>
</dbReference>
<accession>A0A6J2XVN6</accession>
<dbReference type="PANTHER" id="PTHR46223:SF3">
    <property type="entry name" value="HISTONE-LYSINE N-METHYLTRANSFERASE SET-23"/>
    <property type="match status" value="1"/>
</dbReference>